<evidence type="ECO:0000313" key="2">
    <source>
        <dbReference type="EMBL" id="RUR32403.1"/>
    </source>
</evidence>
<organism evidence="2 3">
    <name type="scientific">Vreelandella andesensis</name>
    <dbReference type="NCBI Taxonomy" id="447567"/>
    <lineage>
        <taxon>Bacteria</taxon>
        <taxon>Pseudomonadati</taxon>
        <taxon>Pseudomonadota</taxon>
        <taxon>Gammaproteobacteria</taxon>
        <taxon>Oceanospirillales</taxon>
        <taxon>Halomonadaceae</taxon>
        <taxon>Vreelandella</taxon>
    </lineage>
</organism>
<dbReference type="OrthoDB" id="6170590at2"/>
<keyword evidence="1" id="KW-0472">Membrane</keyword>
<proteinExistence type="predicted"/>
<keyword evidence="3" id="KW-1185">Reference proteome</keyword>
<feature type="transmembrane region" description="Helical" evidence="1">
    <location>
        <begin position="20"/>
        <end position="38"/>
    </location>
</feature>
<accession>A0A3S0W5P4</accession>
<comment type="caution">
    <text evidence="2">The sequence shown here is derived from an EMBL/GenBank/DDBJ whole genome shotgun (WGS) entry which is preliminary data.</text>
</comment>
<keyword evidence="1" id="KW-1133">Transmembrane helix</keyword>
<dbReference type="EMBL" id="RZHG01000010">
    <property type="protein sequence ID" value="RUR32403.1"/>
    <property type="molecule type" value="Genomic_DNA"/>
</dbReference>
<protein>
    <submittedName>
        <fullName evidence="2">Uncharacterized protein</fullName>
    </submittedName>
</protein>
<dbReference type="AlphaFoldDB" id="A0A3S0W5P4"/>
<dbReference type="Proteomes" id="UP000287336">
    <property type="component" value="Unassembled WGS sequence"/>
</dbReference>
<gene>
    <name evidence="2" type="ORF">ELY33_05580</name>
</gene>
<sequence>MSSTPDVLSASPRRQRRHGLARWWLAGLLVSCLLPASLHPSDAFRSGERGVIICFWMPAMLRAQSQWIAKKRCALRHWVRKQVRVYPAILHCSCCFFHIPYRLVAAIDVLIPRGPPVQPSVY</sequence>
<keyword evidence="1" id="KW-0812">Transmembrane</keyword>
<evidence type="ECO:0000256" key="1">
    <source>
        <dbReference type="SAM" id="Phobius"/>
    </source>
</evidence>
<name>A0A3S0W5P4_9GAMM</name>
<reference evidence="2 3" key="1">
    <citation type="submission" date="2018-12" db="EMBL/GenBank/DDBJ databases">
        <title>three novel Halomonas strain isolated from plants.</title>
        <authorList>
            <person name="Sun C."/>
        </authorList>
    </citation>
    <scope>NUCLEOTIDE SEQUENCE [LARGE SCALE GENOMIC DNA]</scope>
    <source>
        <strain evidence="2 3">DSM 19434</strain>
    </source>
</reference>
<evidence type="ECO:0000313" key="3">
    <source>
        <dbReference type="Proteomes" id="UP000287336"/>
    </source>
</evidence>